<dbReference type="SUPFAM" id="SSF46689">
    <property type="entry name" value="Homeodomain-like"/>
    <property type="match status" value="1"/>
</dbReference>
<organism evidence="1 2">
    <name type="scientific">Tectimicrobiota bacterium</name>
    <dbReference type="NCBI Taxonomy" id="2528274"/>
    <lineage>
        <taxon>Bacteria</taxon>
        <taxon>Pseudomonadati</taxon>
        <taxon>Nitrospinota/Tectimicrobiota group</taxon>
        <taxon>Candidatus Tectimicrobiota</taxon>
    </lineage>
</organism>
<dbReference type="InterPro" id="IPR009057">
    <property type="entry name" value="Homeodomain-like_sf"/>
</dbReference>
<dbReference type="Pfam" id="PF04255">
    <property type="entry name" value="DUF433"/>
    <property type="match status" value="1"/>
</dbReference>
<evidence type="ECO:0000313" key="1">
    <source>
        <dbReference type="EMBL" id="MBI3013778.1"/>
    </source>
</evidence>
<dbReference type="InterPro" id="IPR007367">
    <property type="entry name" value="DUF433"/>
</dbReference>
<dbReference type="Gene3D" id="1.10.10.10">
    <property type="entry name" value="Winged helix-like DNA-binding domain superfamily/Winged helix DNA-binding domain"/>
    <property type="match status" value="1"/>
</dbReference>
<comment type="caution">
    <text evidence="1">The sequence shown here is derived from an EMBL/GenBank/DDBJ whole genome shotgun (WGS) entry which is preliminary data.</text>
</comment>
<evidence type="ECO:0000313" key="2">
    <source>
        <dbReference type="Proteomes" id="UP000741360"/>
    </source>
</evidence>
<dbReference type="AlphaFoldDB" id="A0A932LYR5"/>
<name>A0A932LYR5_UNCTE</name>
<dbReference type="Proteomes" id="UP000741360">
    <property type="component" value="Unassembled WGS sequence"/>
</dbReference>
<dbReference type="InterPro" id="IPR036388">
    <property type="entry name" value="WH-like_DNA-bd_sf"/>
</dbReference>
<gene>
    <name evidence="1" type="ORF">HYY65_01640</name>
</gene>
<proteinExistence type="predicted"/>
<accession>A0A932LYR5</accession>
<sequence>MARIEIGKHLVADTHVGGGRLIFKGSRILVSDVLELTQAGYTPEGIARQYRGLISPAAVREAVLLTRRGVVREVLTRTKTAA</sequence>
<reference evidence="1" key="1">
    <citation type="submission" date="2020-07" db="EMBL/GenBank/DDBJ databases">
        <title>Huge and variable diversity of episymbiotic CPR bacteria and DPANN archaea in groundwater ecosystems.</title>
        <authorList>
            <person name="He C.Y."/>
            <person name="Keren R."/>
            <person name="Whittaker M."/>
            <person name="Farag I.F."/>
            <person name="Doudna J."/>
            <person name="Cate J.H.D."/>
            <person name="Banfield J.F."/>
        </authorList>
    </citation>
    <scope>NUCLEOTIDE SEQUENCE</scope>
    <source>
        <strain evidence="1">NC_groundwater_717_Ag_S-0.2um_59_8</strain>
    </source>
</reference>
<protein>
    <submittedName>
        <fullName evidence="1">DUF433 domain-containing protein</fullName>
    </submittedName>
</protein>
<dbReference type="EMBL" id="JACPSX010000029">
    <property type="protein sequence ID" value="MBI3013778.1"/>
    <property type="molecule type" value="Genomic_DNA"/>
</dbReference>